<sequence>MNKILIANRGAVAARVARAVHEMGLRSVVVYSEADRDLPYVQMADEAYCIGPAPAAQSYLDQAALLDVLARTGADAVHPGYGFLSENAGFARAVDAAGAVFIGPAARWIEAMGHKTRARELMARHGMPMCKSSAVLGEDEAGVLAAAREVGYPVMVKPAGGGGGIGMIAAAGEAELLAAVARARSLAARSFGNGDIYLEQLFEQPRHIEFQILADRHGNARHLYERDCSVQRRHQKVIEEARAPRVPTAETQALGERIAALLAELGYDVIGTVEMLRDQQGRYSFLEMNTRLQVEHAVTEAITGLDLVQAQIRLAAGERLDRVVPADLQPSGHAIELRVYAEDPVRFIPSPGTLAVFELPQGPGVRTETGYRAGNAVSPHYDPMIAKIIVHGADRAQAIARAEQALADTEIAGVKTNLPFLARALAFEPWRQGRLHTGIVARTLAEPAPAALTA</sequence>
<dbReference type="AlphaFoldDB" id="A0A0C6P2C5"/>
<evidence type="ECO:0000259" key="6">
    <source>
        <dbReference type="PROSITE" id="PS50975"/>
    </source>
</evidence>
<proteinExistence type="predicted"/>
<dbReference type="EC" id="6.3.4.14" evidence="8"/>
<evidence type="ECO:0000256" key="1">
    <source>
        <dbReference type="ARBA" id="ARBA00022598"/>
    </source>
</evidence>
<dbReference type="Pfam" id="PF02786">
    <property type="entry name" value="CPSase_L_D2"/>
    <property type="match status" value="1"/>
</dbReference>
<dbReference type="GeneID" id="56478800"/>
<dbReference type="SUPFAM" id="SSF56059">
    <property type="entry name" value="Glutathione synthetase ATP-binding domain-like"/>
    <property type="match status" value="1"/>
</dbReference>
<dbReference type="InterPro" id="IPR011764">
    <property type="entry name" value="Biotin_carboxylation_dom"/>
</dbReference>
<keyword evidence="2 5" id="KW-0547">Nucleotide-binding</keyword>
<dbReference type="PROSITE" id="PS00866">
    <property type="entry name" value="CPSASE_1"/>
    <property type="match status" value="1"/>
</dbReference>
<dbReference type="RefSeq" id="WP_003811625.1">
    <property type="nucleotide sequence ID" value="NC_019382.1"/>
</dbReference>
<dbReference type="InterPro" id="IPR005482">
    <property type="entry name" value="Biotin_COase_C"/>
</dbReference>
<evidence type="ECO:0000313" key="8">
    <source>
        <dbReference type="EMBL" id="CCJ52423.1"/>
    </source>
</evidence>
<accession>A0A0C6P2C5</accession>
<dbReference type="InterPro" id="IPR005481">
    <property type="entry name" value="BC-like_N"/>
</dbReference>
<dbReference type="SUPFAM" id="SSF51246">
    <property type="entry name" value="Rudiment single hybrid motif"/>
    <property type="match status" value="1"/>
</dbReference>
<dbReference type="Proteomes" id="UP000007564">
    <property type="component" value="Chromosome"/>
</dbReference>
<dbReference type="SUPFAM" id="SSF52440">
    <property type="entry name" value="PreATP-grasp domain"/>
    <property type="match status" value="1"/>
</dbReference>
<dbReference type="HOGENOM" id="CLU_000395_3_2_4"/>
<dbReference type="InterPro" id="IPR005479">
    <property type="entry name" value="CPAse_ATP-bd"/>
</dbReference>
<dbReference type="InterPro" id="IPR016185">
    <property type="entry name" value="PreATP-grasp_dom_sf"/>
</dbReference>
<dbReference type="OrthoDB" id="9803706at2"/>
<dbReference type="KEGG" id="bbh:BN112_0505"/>
<dbReference type="InterPro" id="IPR011761">
    <property type="entry name" value="ATP-grasp"/>
</dbReference>
<protein>
    <submittedName>
        <fullName evidence="8">Biotin carboxylase</fullName>
        <ecNumber evidence="8">6.3.4.14</ecNumber>
    </submittedName>
</protein>
<dbReference type="GO" id="GO:0004075">
    <property type="term" value="F:biotin carboxylase activity"/>
    <property type="evidence" value="ECO:0007669"/>
    <property type="project" value="UniProtKB-EC"/>
</dbReference>
<evidence type="ECO:0000256" key="3">
    <source>
        <dbReference type="ARBA" id="ARBA00022840"/>
    </source>
</evidence>
<name>A0A0C6P2C5_BORBO</name>
<keyword evidence="3 5" id="KW-0067">ATP-binding</keyword>
<dbReference type="GO" id="GO:0046872">
    <property type="term" value="F:metal ion binding"/>
    <property type="evidence" value="ECO:0007669"/>
    <property type="project" value="InterPro"/>
</dbReference>
<organism evidence="8 9">
    <name type="scientific">Bordetella bronchiseptica 253</name>
    <dbReference type="NCBI Taxonomy" id="568707"/>
    <lineage>
        <taxon>Bacteria</taxon>
        <taxon>Pseudomonadati</taxon>
        <taxon>Pseudomonadota</taxon>
        <taxon>Betaproteobacteria</taxon>
        <taxon>Burkholderiales</taxon>
        <taxon>Alcaligenaceae</taxon>
        <taxon>Bordetella</taxon>
    </lineage>
</organism>
<evidence type="ECO:0000256" key="4">
    <source>
        <dbReference type="ARBA" id="ARBA00023267"/>
    </source>
</evidence>
<dbReference type="Gene3D" id="3.30.470.20">
    <property type="entry name" value="ATP-grasp fold, B domain"/>
    <property type="match status" value="1"/>
</dbReference>
<dbReference type="PANTHER" id="PTHR18866:SF33">
    <property type="entry name" value="METHYLCROTONOYL-COA CARBOXYLASE SUBUNIT ALPHA, MITOCHONDRIAL-RELATED"/>
    <property type="match status" value="1"/>
</dbReference>
<evidence type="ECO:0000256" key="2">
    <source>
        <dbReference type="ARBA" id="ARBA00022741"/>
    </source>
</evidence>
<keyword evidence="1 8" id="KW-0436">Ligase</keyword>
<dbReference type="GO" id="GO:0005524">
    <property type="term" value="F:ATP binding"/>
    <property type="evidence" value="ECO:0007669"/>
    <property type="project" value="UniProtKB-UniRule"/>
</dbReference>
<dbReference type="Pfam" id="PF02785">
    <property type="entry name" value="Biotin_carb_C"/>
    <property type="match status" value="1"/>
</dbReference>
<dbReference type="Pfam" id="PF00289">
    <property type="entry name" value="Biotin_carb_N"/>
    <property type="match status" value="1"/>
</dbReference>
<keyword evidence="4" id="KW-0092">Biotin</keyword>
<dbReference type="PROSITE" id="PS50975">
    <property type="entry name" value="ATP_GRASP"/>
    <property type="match status" value="1"/>
</dbReference>
<dbReference type="PROSITE" id="PS50979">
    <property type="entry name" value="BC"/>
    <property type="match status" value="1"/>
</dbReference>
<dbReference type="SMART" id="SM00878">
    <property type="entry name" value="Biotin_carb_C"/>
    <property type="match status" value="1"/>
</dbReference>
<evidence type="ECO:0000313" key="9">
    <source>
        <dbReference type="Proteomes" id="UP000007564"/>
    </source>
</evidence>
<dbReference type="EMBL" id="HE965806">
    <property type="protein sequence ID" value="CCJ52423.1"/>
    <property type="molecule type" value="Genomic_DNA"/>
</dbReference>
<dbReference type="PANTHER" id="PTHR18866">
    <property type="entry name" value="CARBOXYLASE:PYRUVATE/ACETYL-COA/PROPIONYL-COA CARBOXYLASE"/>
    <property type="match status" value="1"/>
</dbReference>
<feature type="domain" description="Biotin carboxylation" evidence="7">
    <location>
        <begin position="1"/>
        <end position="445"/>
    </location>
</feature>
<dbReference type="InterPro" id="IPR011054">
    <property type="entry name" value="Rudment_hybrid_motif"/>
</dbReference>
<feature type="domain" description="ATP-grasp" evidence="6">
    <location>
        <begin position="119"/>
        <end position="316"/>
    </location>
</feature>
<evidence type="ECO:0000259" key="7">
    <source>
        <dbReference type="PROSITE" id="PS50979"/>
    </source>
</evidence>
<gene>
    <name evidence="8" type="primary">accC</name>
    <name evidence="8" type="ORF">BN112_0505</name>
</gene>
<dbReference type="PROSITE" id="PS00867">
    <property type="entry name" value="CPSASE_2"/>
    <property type="match status" value="1"/>
</dbReference>
<reference evidence="8 9" key="1">
    <citation type="journal article" date="2012" name="BMC Genomics">
        <title>Comparative genomics of the classical Bordetella subspecies: the evolution and exchange of virulence-associated diversity amongst closely related pathogens.</title>
        <authorList>
            <person name="Park J."/>
            <person name="Zhang Y."/>
            <person name="Buboltz A.M."/>
            <person name="Zhang X."/>
            <person name="Schuster S.C."/>
            <person name="Ahuja U."/>
            <person name="Liu M."/>
            <person name="Miller J.F."/>
            <person name="Sebaihia M."/>
            <person name="Bentley S.D."/>
            <person name="Parkhill J."/>
            <person name="Harvill E.T."/>
        </authorList>
    </citation>
    <scope>NUCLEOTIDE SEQUENCE [LARGE SCALE GENOMIC DNA]</scope>
    <source>
        <strain evidence="8 9">253</strain>
    </source>
</reference>
<evidence type="ECO:0000256" key="5">
    <source>
        <dbReference type="PROSITE-ProRule" id="PRU00409"/>
    </source>
</evidence>
<dbReference type="InterPro" id="IPR050856">
    <property type="entry name" value="Biotin_carboxylase_complex"/>
</dbReference>